<evidence type="ECO:0000256" key="1">
    <source>
        <dbReference type="SAM" id="MobiDB-lite"/>
    </source>
</evidence>
<feature type="region of interest" description="Disordered" evidence="1">
    <location>
        <begin position="526"/>
        <end position="587"/>
    </location>
</feature>
<organism evidence="2 3">
    <name type="scientific">Thalassococcus halodurans</name>
    <dbReference type="NCBI Taxonomy" id="373675"/>
    <lineage>
        <taxon>Bacteria</taxon>
        <taxon>Pseudomonadati</taxon>
        <taxon>Pseudomonadota</taxon>
        <taxon>Alphaproteobacteria</taxon>
        <taxon>Rhodobacterales</taxon>
        <taxon>Roseobacteraceae</taxon>
        <taxon>Thalassococcus</taxon>
    </lineage>
</organism>
<dbReference type="Proteomes" id="UP000236752">
    <property type="component" value="Unassembled WGS sequence"/>
</dbReference>
<evidence type="ECO:0000313" key="3">
    <source>
        <dbReference type="Proteomes" id="UP000236752"/>
    </source>
</evidence>
<dbReference type="OrthoDB" id="5242885at2"/>
<dbReference type="Gene3D" id="3.20.20.80">
    <property type="entry name" value="Glycosidases"/>
    <property type="match status" value="1"/>
</dbReference>
<name>A0A1H5RZ85_9RHOB</name>
<feature type="compositionally biased region" description="Acidic residues" evidence="1">
    <location>
        <begin position="554"/>
        <end position="566"/>
    </location>
</feature>
<keyword evidence="3" id="KW-1185">Reference proteome</keyword>
<evidence type="ECO:0000313" key="2">
    <source>
        <dbReference type="EMBL" id="SEF43530.1"/>
    </source>
</evidence>
<dbReference type="AlphaFoldDB" id="A0A1H5RZ85"/>
<reference evidence="2 3" key="1">
    <citation type="submission" date="2016-10" db="EMBL/GenBank/DDBJ databases">
        <authorList>
            <person name="de Groot N.N."/>
        </authorList>
    </citation>
    <scope>NUCLEOTIDE SEQUENCE [LARGE SCALE GENOMIC DNA]</scope>
    <source>
        <strain evidence="2 3">DSM 26915</strain>
    </source>
</reference>
<proteinExistence type="predicted"/>
<dbReference type="InterPro" id="IPR017853">
    <property type="entry name" value="GH"/>
</dbReference>
<dbReference type="EMBL" id="FNUZ01000001">
    <property type="protein sequence ID" value="SEF43530.1"/>
    <property type="molecule type" value="Genomic_DNA"/>
</dbReference>
<gene>
    <name evidence="2" type="ORF">SAMN04488045_0040</name>
</gene>
<sequence length="605" mass="65067">MTLLTSSGFIGEEATSDLFGGNVLATRATMTGEGSYAELIDDLGSTVLRYPGGSLTESYFDLSNPDSSVVYDPDTGEAREFIPISEFMGYAAENGHEVVLVIPTRTQLSDEPDESGNRVPEIDEDALRQFVNDVVSGVYGDADIAAFELGNEYWGSGEMNSFEYGALASEMSVIIDDELAKLAETYPEADDIEIVAQVGTNFNYAKLSTEYQGWDAEDVIDDINATNGLDLDYSAIGNSGNINWTKLANQIITSQFDTPEEVEALDGVVAHVYTKGPELAGQRSFQLDTIQENWIETFEDLEIYVTEWNASGATSALDGTEDYGLYQAHEMLNIVEEMMLAGVDVANVWPLLQNTDNALSYGQDYSELTAPGEMFRMMAETLPGKRLIDLEPEDNDATETSVGGIDAHAFYGDGDLVFYFASTGQSAMSEDIDVSNFVESSAAIKITVLGVADGEAAGNSRSDAEVREIDPATMFEDGTLTVTLNPGEVMQVVFDDIVPADGFIEDGADLLLEPVDTDADARPFTFTRTDEQEDNSGDTSEPTTTEFPLPTVELTDEFIAENDPEAGGENQKALDQDSGDDGDGGDAGGLGGLLLLLPLLLLGGL</sequence>
<accession>A0A1H5RZ85</accession>
<protein>
    <submittedName>
        <fullName evidence="2">Uncharacterized protein</fullName>
    </submittedName>
</protein>
<feature type="compositionally biased region" description="Polar residues" evidence="1">
    <location>
        <begin position="537"/>
        <end position="546"/>
    </location>
</feature>
<dbReference type="SUPFAM" id="SSF51445">
    <property type="entry name" value="(Trans)glycosidases"/>
    <property type="match status" value="1"/>
</dbReference>
<dbReference type="RefSeq" id="WP_103908468.1">
    <property type="nucleotide sequence ID" value="NZ_FNUZ01000001.1"/>
</dbReference>